<dbReference type="InterPro" id="IPR005814">
    <property type="entry name" value="Aminotrans_3"/>
</dbReference>
<dbReference type="GO" id="GO:0030170">
    <property type="term" value="F:pyridoxal phosphate binding"/>
    <property type="evidence" value="ECO:0007669"/>
    <property type="project" value="InterPro"/>
</dbReference>
<sequence length="447" mass="46758">MPEISEVMELNRYREGEVTDDPGLVRALARRKASFGAASVLFYDRPIRMARAEGAWMYDAEDRPYLDLYNNVPCIGHSHPAVAEAIARQAGVLNTNTRYLVDIVHDYAERLLSEFPGDLSNVVLTCTGSESNDLALRMAEAMTGRRGVIVTEFAYHGNSASTTAISPGSRPDRSVPDHIRTVPPPEAFRSGDADPGATFAGAVRAAIADLEAAGHGISCLVVDTIFSSDGVYCAPPGLIAAAVAAVQDAGGLFIADEVQPGFGRTGTGMWGYKMHAVRPDMVTMGKPMGNGFPMSGIVARPDIVDRFSAQGSGYFNTFGGNPLAAAAGLAVLETIHGEGLMENARAMGEHLRAGLRGLQGEGSIIGDVRGAGLFIGVEISVPGTREPDAAAASALINGLRSRGVMVGATGPYGNVLKIRPPLCFTASDAAFFLSATEEVAGSLGKAA</sequence>
<evidence type="ECO:0000313" key="5">
    <source>
        <dbReference type="EMBL" id="PZX12877.1"/>
    </source>
</evidence>
<comment type="caution">
    <text evidence="5">The sequence shown here is derived from an EMBL/GenBank/DDBJ whole genome shotgun (WGS) entry which is preliminary data.</text>
</comment>
<keyword evidence="5" id="KW-0032">Aminotransferase</keyword>
<name>A0A2W7N3E3_9RHOB</name>
<dbReference type="EMBL" id="QKZL01000021">
    <property type="protein sequence ID" value="PZX12877.1"/>
    <property type="molecule type" value="Genomic_DNA"/>
</dbReference>
<keyword evidence="6" id="KW-1185">Reference proteome</keyword>
<comment type="similarity">
    <text evidence="2 4">Belongs to the class-III pyridoxal-phosphate-dependent aminotransferase family.</text>
</comment>
<dbReference type="PIRSF" id="PIRSF000521">
    <property type="entry name" value="Transaminase_4ab_Lys_Orn"/>
    <property type="match status" value="1"/>
</dbReference>
<dbReference type="InterPro" id="IPR015422">
    <property type="entry name" value="PyrdxlP-dep_Trfase_small"/>
</dbReference>
<evidence type="ECO:0000256" key="3">
    <source>
        <dbReference type="ARBA" id="ARBA00022898"/>
    </source>
</evidence>
<dbReference type="PROSITE" id="PS00600">
    <property type="entry name" value="AA_TRANSFER_CLASS_3"/>
    <property type="match status" value="1"/>
</dbReference>
<dbReference type="SUPFAM" id="SSF53383">
    <property type="entry name" value="PLP-dependent transferases"/>
    <property type="match status" value="1"/>
</dbReference>
<dbReference type="RefSeq" id="WP_111538483.1">
    <property type="nucleotide sequence ID" value="NZ_QKZL01000021.1"/>
</dbReference>
<organism evidence="5 6">
    <name type="scientific">Palleronia aestuarii</name>
    <dbReference type="NCBI Taxonomy" id="568105"/>
    <lineage>
        <taxon>Bacteria</taxon>
        <taxon>Pseudomonadati</taxon>
        <taxon>Pseudomonadota</taxon>
        <taxon>Alphaproteobacteria</taxon>
        <taxon>Rhodobacterales</taxon>
        <taxon>Roseobacteraceae</taxon>
        <taxon>Palleronia</taxon>
    </lineage>
</organism>
<gene>
    <name evidence="5" type="ORF">LX81_03428</name>
</gene>
<dbReference type="InterPro" id="IPR049704">
    <property type="entry name" value="Aminotrans_3_PPA_site"/>
</dbReference>
<dbReference type="Gene3D" id="3.40.640.10">
    <property type="entry name" value="Type I PLP-dependent aspartate aminotransferase-like (Major domain)"/>
    <property type="match status" value="1"/>
</dbReference>
<reference evidence="5 6" key="1">
    <citation type="submission" date="2018-06" db="EMBL/GenBank/DDBJ databases">
        <title>Genomic Encyclopedia of Archaeal and Bacterial Type Strains, Phase II (KMG-II): from individual species to whole genera.</title>
        <authorList>
            <person name="Goeker M."/>
        </authorList>
    </citation>
    <scope>NUCLEOTIDE SEQUENCE [LARGE SCALE GENOMIC DNA]</scope>
    <source>
        <strain evidence="5 6">DSM 22009</strain>
    </source>
</reference>
<dbReference type="InterPro" id="IPR015424">
    <property type="entry name" value="PyrdxlP-dep_Trfase"/>
</dbReference>
<dbReference type="OrthoDB" id="9801834at2"/>
<evidence type="ECO:0000256" key="2">
    <source>
        <dbReference type="ARBA" id="ARBA00008954"/>
    </source>
</evidence>
<dbReference type="PANTHER" id="PTHR45688:SF13">
    <property type="entry name" value="ALANINE--GLYOXYLATE AMINOTRANSFERASE 2-LIKE"/>
    <property type="match status" value="1"/>
</dbReference>
<dbReference type="Pfam" id="PF00202">
    <property type="entry name" value="Aminotran_3"/>
    <property type="match status" value="1"/>
</dbReference>
<dbReference type="Gene3D" id="3.90.1150.10">
    <property type="entry name" value="Aspartate Aminotransferase, domain 1"/>
    <property type="match status" value="1"/>
</dbReference>
<dbReference type="InterPro" id="IPR015421">
    <property type="entry name" value="PyrdxlP-dep_Trfase_major"/>
</dbReference>
<keyword evidence="3 4" id="KW-0663">Pyridoxal phosphate</keyword>
<dbReference type="AlphaFoldDB" id="A0A2W7N3E3"/>
<evidence type="ECO:0000256" key="1">
    <source>
        <dbReference type="ARBA" id="ARBA00001933"/>
    </source>
</evidence>
<dbReference type="GO" id="GO:0008483">
    <property type="term" value="F:transaminase activity"/>
    <property type="evidence" value="ECO:0007669"/>
    <property type="project" value="UniProtKB-KW"/>
</dbReference>
<dbReference type="CDD" id="cd00610">
    <property type="entry name" value="OAT_like"/>
    <property type="match status" value="1"/>
</dbReference>
<evidence type="ECO:0000256" key="4">
    <source>
        <dbReference type="RuleBase" id="RU003560"/>
    </source>
</evidence>
<comment type="cofactor">
    <cofactor evidence="1">
        <name>pyridoxal 5'-phosphate</name>
        <dbReference type="ChEBI" id="CHEBI:597326"/>
    </cofactor>
</comment>
<evidence type="ECO:0000313" key="6">
    <source>
        <dbReference type="Proteomes" id="UP000248916"/>
    </source>
</evidence>
<keyword evidence="5" id="KW-0808">Transferase</keyword>
<proteinExistence type="inferred from homology"/>
<protein>
    <submittedName>
        <fullName evidence="5">4-aminobutyrate aminotransferase-like enzyme</fullName>
    </submittedName>
</protein>
<dbReference type="Proteomes" id="UP000248916">
    <property type="component" value="Unassembled WGS sequence"/>
</dbReference>
<dbReference type="PANTHER" id="PTHR45688">
    <property type="match status" value="1"/>
</dbReference>
<accession>A0A2W7N3E3</accession>